<dbReference type="InterPro" id="IPR042257">
    <property type="entry name" value="DGOK_C"/>
</dbReference>
<sequence>MNRTDANALDWASVSWVAAERTPATLRAWALSRGGTVLAKVESGEGLGATDDLAAALDRLLPGRPADVPVLVSGAGQMPAPAVPCKPPLRDAAQAAQGLLRLPGVAQQKPVDLLEGEETRVAGFVALNPRFDGVLCLPGPRQTRWVHVSAGEIVSFRSFLTGALFAMLRDLEGLAGDWDEAAFLEAVDHAMGRPAGVAGDLATVLAELRLAGLDPAAASSRALGLLLGMELAAAKPYWLGQSVALVDEANAARPWHAALAAQAVPVVLADGTRLALEGLKAAYKGT</sequence>
<keyword evidence="1" id="KW-0418">Kinase</keyword>
<dbReference type="InterPro" id="IPR007729">
    <property type="entry name" value="DGOK"/>
</dbReference>
<dbReference type="Pfam" id="PF05035">
    <property type="entry name" value="DGOK"/>
    <property type="match status" value="1"/>
</dbReference>
<dbReference type="OrthoDB" id="256574at2"/>
<dbReference type="STRING" id="282683.SAMN04488105_101280"/>
<dbReference type="GO" id="GO:0008671">
    <property type="term" value="F:2-dehydro-3-deoxygalactonokinase activity"/>
    <property type="evidence" value="ECO:0007669"/>
    <property type="project" value="InterPro"/>
</dbReference>
<accession>A0A1G7AR02</accession>
<dbReference type="AlphaFoldDB" id="A0A1G7AR02"/>
<evidence type="ECO:0000313" key="1">
    <source>
        <dbReference type="EMBL" id="SDE16435.1"/>
    </source>
</evidence>
<reference evidence="2" key="1">
    <citation type="submission" date="2016-10" db="EMBL/GenBank/DDBJ databases">
        <authorList>
            <person name="Varghese N."/>
            <person name="Submissions S."/>
        </authorList>
    </citation>
    <scope>NUCLEOTIDE SEQUENCE [LARGE SCALE GENOMIC DNA]</scope>
    <source>
        <strain evidence="2">DSM 10146</strain>
    </source>
</reference>
<dbReference type="EMBL" id="FNAV01000001">
    <property type="protein sequence ID" value="SDE16435.1"/>
    <property type="molecule type" value="Genomic_DNA"/>
</dbReference>
<dbReference type="Gene3D" id="3.30.420.310">
    <property type="entry name" value="2-keto-3-deoxy-galactonokinase, C-terminal domain"/>
    <property type="match status" value="1"/>
</dbReference>
<dbReference type="RefSeq" id="WP_089954484.1">
    <property type="nucleotide sequence ID" value="NZ_FNAV01000001.1"/>
</dbReference>
<name>A0A1G7AR02_9RHOB</name>
<evidence type="ECO:0000313" key="2">
    <source>
        <dbReference type="Proteomes" id="UP000198994"/>
    </source>
</evidence>
<gene>
    <name evidence="1" type="ORF">SAMN04488105_101280</name>
</gene>
<dbReference type="GO" id="GO:0034194">
    <property type="term" value="P:D-galactonate catabolic process"/>
    <property type="evidence" value="ECO:0007669"/>
    <property type="project" value="InterPro"/>
</dbReference>
<keyword evidence="2" id="KW-1185">Reference proteome</keyword>
<proteinExistence type="predicted"/>
<keyword evidence="1" id="KW-0808">Transferase</keyword>
<organism evidence="1 2">
    <name type="scientific">Salipiger thiooxidans</name>
    <dbReference type="NCBI Taxonomy" id="282683"/>
    <lineage>
        <taxon>Bacteria</taxon>
        <taxon>Pseudomonadati</taxon>
        <taxon>Pseudomonadota</taxon>
        <taxon>Alphaproteobacteria</taxon>
        <taxon>Rhodobacterales</taxon>
        <taxon>Roseobacteraceae</taxon>
        <taxon>Salipiger</taxon>
    </lineage>
</organism>
<protein>
    <submittedName>
        <fullName evidence="1">2-dehydro-3-deoxygalactonokinase</fullName>
    </submittedName>
</protein>
<dbReference type="Proteomes" id="UP000198994">
    <property type="component" value="Unassembled WGS sequence"/>
</dbReference>